<proteinExistence type="inferred from homology"/>
<dbReference type="SUPFAM" id="SSF63562">
    <property type="entry name" value="RPB6/omega subunit-like"/>
    <property type="match status" value="1"/>
</dbReference>
<dbReference type="EMBL" id="BAAADM010000054">
    <property type="protein sequence ID" value="GAA0445623.1"/>
    <property type="molecule type" value="Genomic_DNA"/>
</dbReference>
<dbReference type="EC" id="2.7.7.6" evidence="2 10"/>
<dbReference type="Proteomes" id="UP001501459">
    <property type="component" value="Unassembled WGS sequence"/>
</dbReference>
<keyword evidence="5 10" id="KW-0808">Transferase</keyword>
<evidence type="ECO:0000256" key="4">
    <source>
        <dbReference type="ARBA" id="ARBA00022478"/>
    </source>
</evidence>
<dbReference type="SMART" id="SM01409">
    <property type="entry name" value="RNA_pol_Rpb6"/>
    <property type="match status" value="1"/>
</dbReference>
<dbReference type="NCBIfam" id="TIGR00690">
    <property type="entry name" value="rpoZ"/>
    <property type="match status" value="1"/>
</dbReference>
<keyword evidence="12" id="KW-1185">Reference proteome</keyword>
<evidence type="ECO:0000256" key="6">
    <source>
        <dbReference type="ARBA" id="ARBA00022695"/>
    </source>
</evidence>
<comment type="similarity">
    <text evidence="1 10">Belongs to the RNA polymerase subunit omega family.</text>
</comment>
<evidence type="ECO:0000256" key="1">
    <source>
        <dbReference type="ARBA" id="ARBA00006711"/>
    </source>
</evidence>
<comment type="caution">
    <text evidence="11">The sequence shown here is derived from an EMBL/GenBank/DDBJ whole genome shotgun (WGS) entry which is preliminary data.</text>
</comment>
<evidence type="ECO:0000313" key="11">
    <source>
        <dbReference type="EMBL" id="GAA0445623.1"/>
    </source>
</evidence>
<evidence type="ECO:0000256" key="8">
    <source>
        <dbReference type="ARBA" id="ARBA00029924"/>
    </source>
</evidence>
<evidence type="ECO:0000256" key="3">
    <source>
        <dbReference type="ARBA" id="ARBA00013725"/>
    </source>
</evidence>
<accession>A0ABN0ZG67</accession>
<dbReference type="InterPro" id="IPR003716">
    <property type="entry name" value="DNA-dir_RNA_pol_omega"/>
</dbReference>
<comment type="function">
    <text evidence="10">Promotes RNA polymerase assembly. Latches the N- and C-terminal regions of the beta' subunit thereby facilitating its interaction with the beta and alpha subunits.</text>
</comment>
<keyword evidence="4 10" id="KW-0240">DNA-directed RNA polymerase</keyword>
<dbReference type="Pfam" id="PF01192">
    <property type="entry name" value="RNA_pol_Rpb6"/>
    <property type="match status" value="1"/>
</dbReference>
<dbReference type="PANTHER" id="PTHR34476">
    <property type="entry name" value="DNA-DIRECTED RNA POLYMERASE SUBUNIT OMEGA"/>
    <property type="match status" value="1"/>
</dbReference>
<evidence type="ECO:0000313" key="12">
    <source>
        <dbReference type="Proteomes" id="UP001501459"/>
    </source>
</evidence>
<dbReference type="PANTHER" id="PTHR34476:SF1">
    <property type="entry name" value="DNA-DIRECTED RNA POLYMERASE SUBUNIT OMEGA"/>
    <property type="match status" value="1"/>
</dbReference>
<dbReference type="RefSeq" id="WP_343753473.1">
    <property type="nucleotide sequence ID" value="NZ_BAAADM010000054.1"/>
</dbReference>
<dbReference type="GO" id="GO:0000428">
    <property type="term" value="C:DNA-directed RNA polymerase complex"/>
    <property type="evidence" value="ECO:0007669"/>
    <property type="project" value="UniProtKB-KW"/>
</dbReference>
<evidence type="ECO:0000256" key="10">
    <source>
        <dbReference type="HAMAP-Rule" id="MF_00366"/>
    </source>
</evidence>
<dbReference type="InterPro" id="IPR036161">
    <property type="entry name" value="RPB6/omega-like_sf"/>
</dbReference>
<dbReference type="HAMAP" id="MF_00366">
    <property type="entry name" value="RNApol_bact_RpoZ"/>
    <property type="match status" value="1"/>
</dbReference>
<dbReference type="InterPro" id="IPR006110">
    <property type="entry name" value="Pol_omega/Rpo6/RPB6"/>
</dbReference>
<comment type="subunit">
    <text evidence="10">The RNAP catalytic core consists of 2 alpha, 1 beta, 1 beta' and 1 omega subunit. When a sigma factor is associated with the core the holoenzyme is formed, which can initiate transcription.</text>
</comment>
<dbReference type="Gene3D" id="3.90.940.10">
    <property type="match status" value="1"/>
</dbReference>
<gene>
    <name evidence="10 11" type="primary">rpoZ</name>
    <name evidence="11" type="ORF">GCM10008983_24030</name>
</gene>
<organism evidence="11 12">
    <name type="scientific">Lentibacillus halophilus</name>
    <dbReference type="NCBI Taxonomy" id="295065"/>
    <lineage>
        <taxon>Bacteria</taxon>
        <taxon>Bacillati</taxon>
        <taxon>Bacillota</taxon>
        <taxon>Bacilli</taxon>
        <taxon>Bacillales</taxon>
        <taxon>Bacillaceae</taxon>
        <taxon>Lentibacillus</taxon>
    </lineage>
</organism>
<protein>
    <recommendedName>
        <fullName evidence="3 10">DNA-directed RNA polymerase subunit omega</fullName>
        <shortName evidence="10">RNAP omega subunit</shortName>
        <ecNumber evidence="2 10">2.7.7.6</ecNumber>
    </recommendedName>
    <alternativeName>
        <fullName evidence="10">RNA polymerase omega subunit</fullName>
    </alternativeName>
    <alternativeName>
        <fullName evidence="8 10">Transcriptase subunit omega</fullName>
    </alternativeName>
</protein>
<reference evidence="11 12" key="1">
    <citation type="journal article" date="2019" name="Int. J. Syst. Evol. Microbiol.">
        <title>The Global Catalogue of Microorganisms (GCM) 10K type strain sequencing project: providing services to taxonomists for standard genome sequencing and annotation.</title>
        <authorList>
            <consortium name="The Broad Institute Genomics Platform"/>
            <consortium name="The Broad Institute Genome Sequencing Center for Infectious Disease"/>
            <person name="Wu L."/>
            <person name="Ma J."/>
        </authorList>
    </citation>
    <scope>NUCLEOTIDE SEQUENCE [LARGE SCALE GENOMIC DNA]</scope>
    <source>
        <strain evidence="11 12">JCM 12149</strain>
    </source>
</reference>
<name>A0ABN0ZG67_9BACI</name>
<evidence type="ECO:0000256" key="7">
    <source>
        <dbReference type="ARBA" id="ARBA00023163"/>
    </source>
</evidence>
<keyword evidence="7 10" id="KW-0804">Transcription</keyword>
<evidence type="ECO:0000256" key="2">
    <source>
        <dbReference type="ARBA" id="ARBA00012418"/>
    </source>
</evidence>
<keyword evidence="6 10" id="KW-0548">Nucleotidyltransferase</keyword>
<sequence length="66" mass="7427">MMLEPSIDDLQKTIKSKYTLVTIAAKRAHELQHTNNVLVDSKSNKYVGQALDEIHAGKLFVKDDSK</sequence>
<evidence type="ECO:0000256" key="9">
    <source>
        <dbReference type="ARBA" id="ARBA00048552"/>
    </source>
</evidence>
<evidence type="ECO:0000256" key="5">
    <source>
        <dbReference type="ARBA" id="ARBA00022679"/>
    </source>
</evidence>
<comment type="catalytic activity">
    <reaction evidence="9 10">
        <text>RNA(n) + a ribonucleoside 5'-triphosphate = RNA(n+1) + diphosphate</text>
        <dbReference type="Rhea" id="RHEA:21248"/>
        <dbReference type="Rhea" id="RHEA-COMP:14527"/>
        <dbReference type="Rhea" id="RHEA-COMP:17342"/>
        <dbReference type="ChEBI" id="CHEBI:33019"/>
        <dbReference type="ChEBI" id="CHEBI:61557"/>
        <dbReference type="ChEBI" id="CHEBI:140395"/>
        <dbReference type="EC" id="2.7.7.6"/>
    </reaction>
</comment>